<evidence type="ECO:0000313" key="2">
    <source>
        <dbReference type="EMBL" id="RRT32919.1"/>
    </source>
</evidence>
<dbReference type="Proteomes" id="UP000287651">
    <property type="component" value="Unassembled WGS sequence"/>
</dbReference>
<evidence type="ECO:0000256" key="1">
    <source>
        <dbReference type="SAM" id="MobiDB-lite"/>
    </source>
</evidence>
<feature type="compositionally biased region" description="Polar residues" evidence="1">
    <location>
        <begin position="149"/>
        <end position="158"/>
    </location>
</feature>
<dbReference type="AlphaFoldDB" id="A0A426X0B9"/>
<sequence>MELDSVEFHLREALDVVINQVMTLSRERQVVLLQDWSAEVSSMHLCSRFLRLVVKCSSVCPGVPRINLTPGCCEKGTYGDPGVQIVHIEFRIIHPAPGIPEALVQEMFHHGQGISREGLRLYAQPKARQDHERHRAAVSQRNREVIVHHSSSSSTPWLNPTGRRRCGVA</sequence>
<accession>A0A426X0B9</accession>
<protein>
    <submittedName>
        <fullName evidence="2">Uncharacterized protein</fullName>
    </submittedName>
</protein>
<feature type="region of interest" description="Disordered" evidence="1">
    <location>
        <begin position="149"/>
        <end position="169"/>
    </location>
</feature>
<gene>
    <name evidence="2" type="ORF">B296_00056551</name>
</gene>
<comment type="caution">
    <text evidence="2">The sequence shown here is derived from an EMBL/GenBank/DDBJ whole genome shotgun (WGS) entry which is preliminary data.</text>
</comment>
<dbReference type="EMBL" id="AMZH03030360">
    <property type="protein sequence ID" value="RRT32919.1"/>
    <property type="molecule type" value="Genomic_DNA"/>
</dbReference>
<reference evidence="2 3" key="1">
    <citation type="journal article" date="2014" name="Agronomy (Basel)">
        <title>A Draft Genome Sequence for Ensete ventricosum, the Drought-Tolerant Tree Against Hunger.</title>
        <authorList>
            <person name="Harrison J."/>
            <person name="Moore K.A."/>
            <person name="Paszkiewicz K."/>
            <person name="Jones T."/>
            <person name="Grant M."/>
            <person name="Ambacheew D."/>
            <person name="Muzemil S."/>
            <person name="Studholme D.J."/>
        </authorList>
    </citation>
    <scope>NUCLEOTIDE SEQUENCE [LARGE SCALE GENOMIC DNA]</scope>
</reference>
<organism evidence="2 3">
    <name type="scientific">Ensete ventricosum</name>
    <name type="common">Abyssinian banana</name>
    <name type="synonym">Musa ensete</name>
    <dbReference type="NCBI Taxonomy" id="4639"/>
    <lineage>
        <taxon>Eukaryota</taxon>
        <taxon>Viridiplantae</taxon>
        <taxon>Streptophyta</taxon>
        <taxon>Embryophyta</taxon>
        <taxon>Tracheophyta</taxon>
        <taxon>Spermatophyta</taxon>
        <taxon>Magnoliopsida</taxon>
        <taxon>Liliopsida</taxon>
        <taxon>Zingiberales</taxon>
        <taxon>Musaceae</taxon>
        <taxon>Ensete</taxon>
    </lineage>
</organism>
<proteinExistence type="predicted"/>
<evidence type="ECO:0000313" key="3">
    <source>
        <dbReference type="Proteomes" id="UP000287651"/>
    </source>
</evidence>
<name>A0A426X0B9_ENSVE</name>